<reference evidence="2 4" key="1">
    <citation type="journal article" date="2011" name="Nature">
        <title>The Medicago genome provides insight into the evolution of rhizobial symbioses.</title>
        <authorList>
            <person name="Young N.D."/>
            <person name="Debelle F."/>
            <person name="Oldroyd G.E."/>
            <person name="Geurts R."/>
            <person name="Cannon S.B."/>
            <person name="Udvardi M.K."/>
            <person name="Benedito V.A."/>
            <person name="Mayer K.F."/>
            <person name="Gouzy J."/>
            <person name="Schoof H."/>
            <person name="Van de Peer Y."/>
            <person name="Proost S."/>
            <person name="Cook D.R."/>
            <person name="Meyers B.C."/>
            <person name="Spannagl M."/>
            <person name="Cheung F."/>
            <person name="De Mita S."/>
            <person name="Krishnakumar V."/>
            <person name="Gundlach H."/>
            <person name="Zhou S."/>
            <person name="Mudge J."/>
            <person name="Bharti A.K."/>
            <person name="Murray J.D."/>
            <person name="Naoumkina M.A."/>
            <person name="Rosen B."/>
            <person name="Silverstein K.A."/>
            <person name="Tang H."/>
            <person name="Rombauts S."/>
            <person name="Zhao P.X."/>
            <person name="Zhou P."/>
            <person name="Barbe V."/>
            <person name="Bardou P."/>
            <person name="Bechner M."/>
            <person name="Bellec A."/>
            <person name="Berger A."/>
            <person name="Berges H."/>
            <person name="Bidwell S."/>
            <person name="Bisseling T."/>
            <person name="Choisne N."/>
            <person name="Couloux A."/>
            <person name="Denny R."/>
            <person name="Deshpande S."/>
            <person name="Dai X."/>
            <person name="Doyle J.J."/>
            <person name="Dudez A.M."/>
            <person name="Farmer A.D."/>
            <person name="Fouteau S."/>
            <person name="Franken C."/>
            <person name="Gibelin C."/>
            <person name="Gish J."/>
            <person name="Goldstein S."/>
            <person name="Gonzalez A.J."/>
            <person name="Green P.J."/>
            <person name="Hallab A."/>
            <person name="Hartog M."/>
            <person name="Hua A."/>
            <person name="Humphray S.J."/>
            <person name="Jeong D.H."/>
            <person name="Jing Y."/>
            <person name="Jocker A."/>
            <person name="Kenton S.M."/>
            <person name="Kim D.J."/>
            <person name="Klee K."/>
            <person name="Lai H."/>
            <person name="Lang C."/>
            <person name="Lin S."/>
            <person name="Macmil S.L."/>
            <person name="Magdelenat G."/>
            <person name="Matthews L."/>
            <person name="McCorrison J."/>
            <person name="Monaghan E.L."/>
            <person name="Mun J.H."/>
            <person name="Najar F.Z."/>
            <person name="Nicholson C."/>
            <person name="Noirot C."/>
            <person name="O'Bleness M."/>
            <person name="Paule C.R."/>
            <person name="Poulain J."/>
            <person name="Prion F."/>
            <person name="Qin B."/>
            <person name="Qu C."/>
            <person name="Retzel E.F."/>
            <person name="Riddle C."/>
            <person name="Sallet E."/>
            <person name="Samain S."/>
            <person name="Samson N."/>
            <person name="Sanders I."/>
            <person name="Saurat O."/>
            <person name="Scarpelli C."/>
            <person name="Schiex T."/>
            <person name="Segurens B."/>
            <person name="Severin A.J."/>
            <person name="Sherrier D.J."/>
            <person name="Shi R."/>
            <person name="Sims S."/>
            <person name="Singer S.R."/>
            <person name="Sinharoy S."/>
            <person name="Sterck L."/>
            <person name="Viollet A."/>
            <person name="Wang B.B."/>
            <person name="Wang K."/>
            <person name="Wang M."/>
            <person name="Wang X."/>
            <person name="Warfsmann J."/>
            <person name="Weissenbach J."/>
            <person name="White D.D."/>
            <person name="White J.D."/>
            <person name="Wiley G.B."/>
            <person name="Wincker P."/>
            <person name="Xing Y."/>
            <person name="Yang L."/>
            <person name="Yao Z."/>
            <person name="Ying F."/>
            <person name="Zhai J."/>
            <person name="Zhou L."/>
            <person name="Zuber A."/>
            <person name="Denarie J."/>
            <person name="Dixon R.A."/>
            <person name="May G.D."/>
            <person name="Schwartz D.C."/>
            <person name="Rogers J."/>
            <person name="Quetier F."/>
            <person name="Town C.D."/>
            <person name="Roe B.A."/>
        </authorList>
    </citation>
    <scope>NUCLEOTIDE SEQUENCE [LARGE SCALE GENOMIC DNA]</scope>
    <source>
        <strain evidence="2">A17</strain>
        <strain evidence="3 4">cv. Jemalong A17</strain>
    </source>
</reference>
<gene>
    <name evidence="2" type="ordered locus">MTR_7g012875</name>
</gene>
<name>A0A072TXP2_MEDTR</name>
<keyword evidence="4" id="KW-1185">Reference proteome</keyword>
<dbReference type="EnsemblPlants" id="KEH21643">
    <property type="protein sequence ID" value="KEH21643"/>
    <property type="gene ID" value="MTR_7g012875"/>
</dbReference>
<proteinExistence type="predicted"/>
<accession>A0A072TXP2</accession>
<dbReference type="Proteomes" id="UP000002051">
    <property type="component" value="Unassembled WGS sequence"/>
</dbReference>
<evidence type="ECO:0000313" key="4">
    <source>
        <dbReference type="Proteomes" id="UP000002051"/>
    </source>
</evidence>
<evidence type="ECO:0000313" key="3">
    <source>
        <dbReference type="EnsemblPlants" id="KEH21643"/>
    </source>
</evidence>
<evidence type="ECO:0000313" key="2">
    <source>
        <dbReference type="EMBL" id="KEH21643.1"/>
    </source>
</evidence>
<reference evidence="3" key="3">
    <citation type="submission" date="2015-04" db="UniProtKB">
        <authorList>
            <consortium name="EnsemblPlants"/>
        </authorList>
    </citation>
    <scope>IDENTIFICATION</scope>
    <source>
        <strain evidence="3">cv. Jemalong A17</strain>
    </source>
</reference>
<reference evidence="2 4" key="2">
    <citation type="journal article" date="2014" name="BMC Genomics">
        <title>An improved genome release (version Mt4.0) for the model legume Medicago truncatula.</title>
        <authorList>
            <person name="Tang H."/>
            <person name="Krishnakumar V."/>
            <person name="Bidwell S."/>
            <person name="Rosen B."/>
            <person name="Chan A."/>
            <person name="Zhou S."/>
            <person name="Gentzbittel L."/>
            <person name="Childs K.L."/>
            <person name="Yandell M."/>
            <person name="Gundlach H."/>
            <person name="Mayer K.F."/>
            <person name="Schwartz D.C."/>
            <person name="Town C.D."/>
        </authorList>
    </citation>
    <scope>GENOME REANNOTATION</scope>
    <source>
        <strain evidence="2">A17</strain>
        <strain evidence="3 4">cv. Jemalong A17</strain>
    </source>
</reference>
<feature type="region of interest" description="Disordered" evidence="1">
    <location>
        <begin position="1"/>
        <end position="20"/>
    </location>
</feature>
<evidence type="ECO:0000256" key="1">
    <source>
        <dbReference type="SAM" id="MobiDB-lite"/>
    </source>
</evidence>
<organism evidence="2 4">
    <name type="scientific">Medicago truncatula</name>
    <name type="common">Barrel medic</name>
    <name type="synonym">Medicago tribuloides</name>
    <dbReference type="NCBI Taxonomy" id="3880"/>
    <lineage>
        <taxon>Eukaryota</taxon>
        <taxon>Viridiplantae</taxon>
        <taxon>Streptophyta</taxon>
        <taxon>Embryophyta</taxon>
        <taxon>Tracheophyta</taxon>
        <taxon>Spermatophyta</taxon>
        <taxon>Magnoliopsida</taxon>
        <taxon>eudicotyledons</taxon>
        <taxon>Gunneridae</taxon>
        <taxon>Pentapetalae</taxon>
        <taxon>rosids</taxon>
        <taxon>fabids</taxon>
        <taxon>Fabales</taxon>
        <taxon>Fabaceae</taxon>
        <taxon>Papilionoideae</taxon>
        <taxon>50 kb inversion clade</taxon>
        <taxon>NPAAA clade</taxon>
        <taxon>Hologalegina</taxon>
        <taxon>IRL clade</taxon>
        <taxon>Trifolieae</taxon>
        <taxon>Medicago</taxon>
    </lineage>
</organism>
<dbReference type="AlphaFoldDB" id="A0A072TXP2"/>
<dbReference type="EMBL" id="CM001223">
    <property type="protein sequence ID" value="KEH21643.1"/>
    <property type="molecule type" value="Genomic_DNA"/>
</dbReference>
<sequence length="74" mass="8701">MHGAYKGCVNGSKRSHCKTSNEDNVSHIRCNERRREIRMWGLVSFFRLCSVEDRVIRNVCFLTWHSSIMEQAVK</sequence>
<protein>
    <submittedName>
        <fullName evidence="2 3">Uncharacterized protein</fullName>
    </submittedName>
</protein>
<dbReference type="HOGENOM" id="CLU_2691523_0_0_1"/>